<evidence type="ECO:0000256" key="1">
    <source>
        <dbReference type="SAM" id="MobiDB-lite"/>
    </source>
</evidence>
<dbReference type="Proteomes" id="UP000298543">
    <property type="component" value="Segment"/>
</dbReference>
<proteinExistence type="predicted"/>
<dbReference type="RefSeq" id="YP_009964817.1">
    <property type="nucleotide sequence ID" value="NC_051735.1"/>
</dbReference>
<gene>
    <name evidence="2" type="primary">16</name>
    <name evidence="2" type="ORF">SEA_FIRSTPLACEPFU_16</name>
</gene>
<feature type="region of interest" description="Disordered" evidence="1">
    <location>
        <begin position="1"/>
        <end position="37"/>
    </location>
</feature>
<protein>
    <submittedName>
        <fullName evidence="2">Tail assembly chaperone</fullName>
    </submittedName>
</protein>
<organism evidence="2 3">
    <name type="scientific">Mycobacterium phage FirstPlacePfu</name>
    <dbReference type="NCBI Taxonomy" id="2572533"/>
    <lineage>
        <taxon>Viruses</taxon>
        <taxon>Duplodnaviria</taxon>
        <taxon>Heunggongvirae</taxon>
        <taxon>Uroviricota</taxon>
        <taxon>Caudoviricetes</taxon>
        <taxon>Pclasvirinae</taxon>
        <taxon>Fishburnevirus</taxon>
        <taxon>Fishburnevirus firstplacepfu</taxon>
    </lineage>
</organism>
<dbReference type="EMBL" id="MK814758">
    <property type="protein sequence ID" value="QCG77680.1"/>
    <property type="molecule type" value="Genomic_DNA"/>
</dbReference>
<keyword evidence="3" id="KW-1185">Reference proteome</keyword>
<dbReference type="KEGG" id="vg:60336537"/>
<dbReference type="GeneID" id="60336537"/>
<reference evidence="2 3" key="1">
    <citation type="submission" date="2019-04" db="EMBL/GenBank/DDBJ databases">
        <authorList>
            <person name="Washington J.M."/>
            <person name="Garlena R.A."/>
            <person name="Russell D.A."/>
            <person name="Pope W.H."/>
            <person name="Jacobs-Sera D."/>
            <person name="Hatfull G.F."/>
        </authorList>
    </citation>
    <scope>NUCLEOTIDE SEQUENCE [LARGE SCALE GENOMIC DNA]</scope>
</reference>
<evidence type="ECO:0000313" key="2">
    <source>
        <dbReference type="EMBL" id="QCG77680.1"/>
    </source>
</evidence>
<name>A0A4D6T6K1_9CAUD</name>
<sequence length="332" mass="37250">MVWSGAPASHTRRPHRPPDHTEQRTAPMTDHTNPADVEVPRSADVETAKEQAADYFGFIASEYITVTLPDGTVERFEVPNPSLLDDEQQERWNELQFEIQQCDRLPDIEIPAHKLRSKTTYVNGEEIRVGADGEIVGGEVRVEESETYIPARTVRGQLIEPFQKTQPDGAVKLMSPGYHARCAIALWGEDGYQRFKAGKGNSRLISLIWQRMAEEGKKRAAADPKVDIAIDLIKLYPKQIETALPSAYPGRHIREWHQGRMSSRELITLLEGLPPDSWFKSALLADLKVMRNKADRNALEAVRAQTDGLLTGAVDVGPLELTVDEKRKPSKE</sequence>
<accession>A0A4D6T6K1</accession>
<evidence type="ECO:0000313" key="3">
    <source>
        <dbReference type="Proteomes" id="UP000298543"/>
    </source>
</evidence>